<proteinExistence type="predicted"/>
<dbReference type="AlphaFoldDB" id="A0A4U1K1R8"/>
<name>A0A4U1K1R8_RHOCA</name>
<sequence>MSSGPRHAVRSPPAEMRPKMLKSEFEIDNILEILRHKFVTTHRDAEVRHEIDRLLRRNADGAPIAVPVRFSGGREARGIVVTGHPGDGKSTIIDHVLKTHPALGLGAPGGPRYLAVTVPSPATLKALGCEILRVSGYPDVSERRERWSIWRLVRHRLAALGVVVLLIDEAHDLRSNGSVEEIMDILCAFKSLLEADPPVILLLSGIPILHEIVAFEGQKNRRFAKLELSPVTAPTEGDKLQQLIVDFCRCADIAPPEVDVVPRLIYASRYRFGMCIENTLNTIEEALRHGDDRLTLAHFAEAWAAVESKGPDCNPFLAIKWASIDLTEGTDPRQWKLKK</sequence>
<dbReference type="InterPro" id="IPR049945">
    <property type="entry name" value="AAA_22"/>
</dbReference>
<protein>
    <submittedName>
        <fullName evidence="2">ATP-binding protein</fullName>
    </submittedName>
</protein>
<gene>
    <name evidence="2" type="ORF">FBT96_03425</name>
</gene>
<keyword evidence="2" id="KW-0067">ATP-binding</keyword>
<comment type="caution">
    <text evidence="2">The sequence shown here is derived from an EMBL/GenBank/DDBJ whole genome shotgun (WGS) entry which is preliminary data.</text>
</comment>
<dbReference type="SUPFAM" id="SSF52540">
    <property type="entry name" value="P-loop containing nucleoside triphosphate hydrolases"/>
    <property type="match status" value="1"/>
</dbReference>
<evidence type="ECO:0000259" key="1">
    <source>
        <dbReference type="Pfam" id="PF13401"/>
    </source>
</evidence>
<dbReference type="Gene3D" id="3.40.50.300">
    <property type="entry name" value="P-loop containing nucleotide triphosphate hydrolases"/>
    <property type="match status" value="1"/>
</dbReference>
<evidence type="ECO:0000313" key="2">
    <source>
        <dbReference type="EMBL" id="TKD25227.1"/>
    </source>
</evidence>
<dbReference type="GO" id="GO:0016887">
    <property type="term" value="F:ATP hydrolysis activity"/>
    <property type="evidence" value="ECO:0007669"/>
    <property type="project" value="InterPro"/>
</dbReference>
<reference evidence="2 3" key="1">
    <citation type="submission" date="2019-04" db="EMBL/GenBank/DDBJ databases">
        <title>Draft Whole-Genome sequence of the purple photosynthetic bacterium Rhodobacter capsulatus SP108 with an indigenous class A beta-lactamase.</title>
        <authorList>
            <person name="Robertson S."/>
            <person name="Meyer T.E."/>
            <person name="Kyndt J.A."/>
        </authorList>
    </citation>
    <scope>NUCLEOTIDE SEQUENCE [LARGE SCALE GENOMIC DNA]</scope>
    <source>
        <strain evidence="2 3">SP108</strain>
    </source>
</reference>
<dbReference type="OrthoDB" id="5288220at2"/>
<dbReference type="Pfam" id="PF13401">
    <property type="entry name" value="AAA_22"/>
    <property type="match status" value="1"/>
</dbReference>
<dbReference type="EMBL" id="SWJZ01000010">
    <property type="protein sequence ID" value="TKD25227.1"/>
    <property type="molecule type" value="Genomic_DNA"/>
</dbReference>
<organism evidence="2 3">
    <name type="scientific">Rhodobacter capsulatus</name>
    <name type="common">Rhodopseudomonas capsulata</name>
    <dbReference type="NCBI Taxonomy" id="1061"/>
    <lineage>
        <taxon>Bacteria</taxon>
        <taxon>Pseudomonadati</taxon>
        <taxon>Pseudomonadota</taxon>
        <taxon>Alphaproteobacteria</taxon>
        <taxon>Rhodobacterales</taxon>
        <taxon>Rhodobacter group</taxon>
        <taxon>Rhodobacter</taxon>
    </lineage>
</organism>
<dbReference type="Proteomes" id="UP000310597">
    <property type="component" value="Unassembled WGS sequence"/>
</dbReference>
<accession>A0A4U1K1R8</accession>
<dbReference type="InterPro" id="IPR027417">
    <property type="entry name" value="P-loop_NTPase"/>
</dbReference>
<feature type="domain" description="ORC1/DEAH AAA+ ATPase" evidence="1">
    <location>
        <begin position="75"/>
        <end position="212"/>
    </location>
</feature>
<dbReference type="GO" id="GO:0005524">
    <property type="term" value="F:ATP binding"/>
    <property type="evidence" value="ECO:0007669"/>
    <property type="project" value="UniProtKB-KW"/>
</dbReference>
<keyword evidence="2" id="KW-0547">Nucleotide-binding</keyword>
<evidence type="ECO:0000313" key="3">
    <source>
        <dbReference type="Proteomes" id="UP000310597"/>
    </source>
</evidence>